<dbReference type="Pfam" id="PF00579">
    <property type="entry name" value="tRNA-synt_1b"/>
    <property type="match status" value="1"/>
</dbReference>
<dbReference type="EC" id="6.1.1.2" evidence="2"/>
<evidence type="ECO:0000256" key="2">
    <source>
        <dbReference type="ARBA" id="ARBA00013161"/>
    </source>
</evidence>
<evidence type="ECO:0000256" key="10">
    <source>
        <dbReference type="SAM" id="MobiDB-lite"/>
    </source>
</evidence>
<dbReference type="EMBL" id="JALLBG020000173">
    <property type="protein sequence ID" value="KAL3760682.1"/>
    <property type="molecule type" value="Genomic_DNA"/>
</dbReference>
<dbReference type="InterPro" id="IPR001412">
    <property type="entry name" value="aa-tRNA-synth_I_CS"/>
</dbReference>
<accession>A0ABD3MAP0</accession>
<organism evidence="11 12">
    <name type="scientific">Discostella pseudostelligera</name>
    <dbReference type="NCBI Taxonomy" id="259834"/>
    <lineage>
        <taxon>Eukaryota</taxon>
        <taxon>Sar</taxon>
        <taxon>Stramenopiles</taxon>
        <taxon>Ochrophyta</taxon>
        <taxon>Bacillariophyta</taxon>
        <taxon>Coscinodiscophyceae</taxon>
        <taxon>Thalassiosirophycidae</taxon>
        <taxon>Stephanodiscales</taxon>
        <taxon>Stephanodiscaceae</taxon>
        <taxon>Discostella</taxon>
    </lineage>
</organism>
<evidence type="ECO:0000313" key="12">
    <source>
        <dbReference type="Proteomes" id="UP001530293"/>
    </source>
</evidence>
<dbReference type="InterPro" id="IPR014729">
    <property type="entry name" value="Rossmann-like_a/b/a_fold"/>
</dbReference>
<proteinExistence type="inferred from homology"/>
<keyword evidence="6" id="KW-0648">Protein biosynthesis</keyword>
<evidence type="ECO:0000256" key="9">
    <source>
        <dbReference type="ARBA" id="ARBA00049929"/>
    </source>
</evidence>
<dbReference type="InterPro" id="IPR002306">
    <property type="entry name" value="Trp-tRNA-ligase"/>
</dbReference>
<evidence type="ECO:0000256" key="8">
    <source>
        <dbReference type="ARBA" id="ARBA00030268"/>
    </source>
</evidence>
<feature type="compositionally biased region" description="Low complexity" evidence="10">
    <location>
        <begin position="382"/>
        <end position="399"/>
    </location>
</feature>
<evidence type="ECO:0000256" key="6">
    <source>
        <dbReference type="ARBA" id="ARBA00022917"/>
    </source>
</evidence>
<comment type="caution">
    <text evidence="11">The sequence shown here is derived from an EMBL/GenBank/DDBJ whole genome shotgun (WGS) entry which is preliminary data.</text>
</comment>
<comment type="similarity">
    <text evidence="1">Belongs to the class-I aminoacyl-tRNA synthetase family.</text>
</comment>
<dbReference type="PANTHER" id="PTHR10055">
    <property type="entry name" value="TRYPTOPHANYL-TRNA SYNTHETASE"/>
    <property type="match status" value="1"/>
</dbReference>
<feature type="region of interest" description="Disordered" evidence="10">
    <location>
        <begin position="379"/>
        <end position="401"/>
    </location>
</feature>
<evidence type="ECO:0000256" key="1">
    <source>
        <dbReference type="ARBA" id="ARBA00005594"/>
    </source>
</evidence>
<evidence type="ECO:0000256" key="4">
    <source>
        <dbReference type="ARBA" id="ARBA00022741"/>
    </source>
</evidence>
<keyword evidence="4" id="KW-0547">Nucleotide-binding</keyword>
<dbReference type="PROSITE" id="PS00178">
    <property type="entry name" value="AA_TRNA_LIGASE_I"/>
    <property type="match status" value="1"/>
</dbReference>
<evidence type="ECO:0000256" key="7">
    <source>
        <dbReference type="ARBA" id="ARBA00023146"/>
    </source>
</evidence>
<dbReference type="NCBIfam" id="TIGR00233">
    <property type="entry name" value="trpS"/>
    <property type="match status" value="1"/>
</dbReference>
<feature type="region of interest" description="Disordered" evidence="10">
    <location>
        <begin position="222"/>
        <end position="245"/>
    </location>
</feature>
<keyword evidence="7" id="KW-0030">Aminoacyl-tRNA synthetase</keyword>
<dbReference type="Proteomes" id="UP001530293">
    <property type="component" value="Unassembled WGS sequence"/>
</dbReference>
<dbReference type="SUPFAM" id="SSF52374">
    <property type="entry name" value="Nucleotidylyl transferase"/>
    <property type="match status" value="1"/>
</dbReference>
<gene>
    <name evidence="11" type="ORF">ACHAWU_000002</name>
</gene>
<dbReference type="AlphaFoldDB" id="A0ABD3MAP0"/>
<evidence type="ECO:0000256" key="5">
    <source>
        <dbReference type="ARBA" id="ARBA00022840"/>
    </source>
</evidence>
<comment type="catalytic activity">
    <reaction evidence="9">
        <text>tRNA(Trp) + L-tryptophan + ATP = L-tryptophyl-tRNA(Trp) + AMP + diphosphate + H(+)</text>
        <dbReference type="Rhea" id="RHEA:24080"/>
        <dbReference type="Rhea" id="RHEA-COMP:9671"/>
        <dbReference type="Rhea" id="RHEA-COMP:9705"/>
        <dbReference type="ChEBI" id="CHEBI:15378"/>
        <dbReference type="ChEBI" id="CHEBI:30616"/>
        <dbReference type="ChEBI" id="CHEBI:33019"/>
        <dbReference type="ChEBI" id="CHEBI:57912"/>
        <dbReference type="ChEBI" id="CHEBI:78442"/>
        <dbReference type="ChEBI" id="CHEBI:78535"/>
        <dbReference type="ChEBI" id="CHEBI:456215"/>
        <dbReference type="EC" id="6.1.1.2"/>
    </reaction>
</comment>
<dbReference type="FunFam" id="1.10.240.10:FF:000007">
    <property type="entry name" value="Tryptophan--tRNA ligase"/>
    <property type="match status" value="1"/>
</dbReference>
<keyword evidence="3" id="KW-0436">Ligase</keyword>
<protein>
    <recommendedName>
        <fullName evidence="2">tryptophan--tRNA ligase</fullName>
        <ecNumber evidence="2">6.1.1.2</ecNumber>
    </recommendedName>
    <alternativeName>
        <fullName evidence="8">Tryptophanyl-tRNA synthetase</fullName>
    </alternativeName>
</protein>
<dbReference type="PANTHER" id="PTHR10055:SF1">
    <property type="entry name" value="TRYPTOPHAN--TRNA LIGASE, CYTOPLASMIC"/>
    <property type="match status" value="1"/>
</dbReference>
<dbReference type="GO" id="GO:0005524">
    <property type="term" value="F:ATP binding"/>
    <property type="evidence" value="ECO:0007669"/>
    <property type="project" value="UniProtKB-KW"/>
</dbReference>
<dbReference type="Gene3D" id="3.40.50.620">
    <property type="entry name" value="HUPs"/>
    <property type="match status" value="1"/>
</dbReference>
<name>A0ABD3MAP0_9STRA</name>
<feature type="region of interest" description="Disordered" evidence="10">
    <location>
        <begin position="562"/>
        <end position="593"/>
    </location>
</feature>
<keyword evidence="12" id="KW-1185">Reference proteome</keyword>
<dbReference type="PRINTS" id="PR01039">
    <property type="entry name" value="TRNASYNTHTRP"/>
</dbReference>
<feature type="region of interest" description="Disordered" evidence="10">
    <location>
        <begin position="480"/>
        <end position="510"/>
    </location>
</feature>
<dbReference type="GO" id="GO:0006412">
    <property type="term" value="P:translation"/>
    <property type="evidence" value="ECO:0007669"/>
    <property type="project" value="UniProtKB-KW"/>
</dbReference>
<sequence>MSSSNNNAGAATANGSGAAAAGGTSAAGSSGSGSGGCEIPAIITTAHLLLRGLIPAFVGCSIGINDNNNNDDDDLNDGGGGVRASAFQMTYRKDLPKLGVHGGYTGKLSWNFGKKYGSSLMALSSLPREDDNDDTSDDGAADTESFHRQCEEFWKLLEVAANRLISTSTTTTTTVQKYDFRNETAALEAATQLGNGILLDAGQVGAREKRLKKRELEKKKMKMAKAENGAEEADDDDDVDDGPPVSLGCISTTTTTNASSSTPLILALLHGSELITPLSNLGYIKILRSDPKTESNIVCNKKKCELTVKFCVLPPTTVADGGEEGNVAVAAPTSSSLAEIDITRCMSREIRLEEGLQYQLYMKEQMQLKELAKMEKLELVDDPPTTTTDNNNVPNTTENNTDDDMVVTAFEVSGSIDYTKLIEKFGSKPLTPYLLRRLENVTVKRGTVPRLHRFLRREIFFSHRDIEKICELLEGWYGVSPPSPDESDDQADVEGSAQPQQQEQPKTPCPIYLYTGRGPSSAAMHLGHLVPFLFTAWLQKAFQCPLVIQMTDDEKFIFKGEYNGDDSGDAGGDQTGDGGGGDATNNEGTADDNRTGDNLDYFAKLTIENAKDIIACDFIYDKTFLFSDLEYVGKMYPNIVRIWKAVTINQVNGIFGFDGTSNIGKAAFPAIQAAPSFGSSFPVVLGGRETVNAATLACLIPCAIDQDPYFRLTRDVAHKLVPRRHPLRGKPALIHSKFFPPLQGAKGKMSSSDPNSAIFLTDTDQEIERKIKVHAFSGGRETKVLQMELGANLDVDVSYQWLRFFLEDDDELARIGHEYGTGSGEFWSTGSVKAKLVQVLKELVKEHQDRRDKVTDEVVRKWMSERCIA</sequence>
<reference evidence="11 12" key="1">
    <citation type="submission" date="2024-10" db="EMBL/GenBank/DDBJ databases">
        <title>Updated reference genomes for cyclostephanoid diatoms.</title>
        <authorList>
            <person name="Roberts W.R."/>
            <person name="Alverson A.J."/>
        </authorList>
    </citation>
    <scope>NUCLEOTIDE SEQUENCE [LARGE SCALE GENOMIC DNA]</scope>
    <source>
        <strain evidence="11 12">AJA232-27</strain>
    </source>
</reference>
<keyword evidence="5" id="KW-0067">ATP-binding</keyword>
<evidence type="ECO:0000313" key="11">
    <source>
        <dbReference type="EMBL" id="KAL3760682.1"/>
    </source>
</evidence>
<evidence type="ECO:0000256" key="3">
    <source>
        <dbReference type="ARBA" id="ARBA00022598"/>
    </source>
</evidence>
<dbReference type="InterPro" id="IPR002305">
    <property type="entry name" value="aa-tRNA-synth_Ic"/>
</dbReference>
<dbReference type="Gene3D" id="1.10.240.10">
    <property type="entry name" value="Tyrosyl-Transfer RNA Synthetase"/>
    <property type="match status" value="1"/>
</dbReference>
<feature type="compositionally biased region" description="Acidic residues" evidence="10">
    <location>
        <begin position="229"/>
        <end position="241"/>
    </location>
</feature>
<feature type="compositionally biased region" description="Gly residues" evidence="10">
    <location>
        <begin position="569"/>
        <end position="582"/>
    </location>
</feature>
<dbReference type="GO" id="GO:0004830">
    <property type="term" value="F:tryptophan-tRNA ligase activity"/>
    <property type="evidence" value="ECO:0007669"/>
    <property type="project" value="UniProtKB-EC"/>
</dbReference>